<dbReference type="KEGG" id="pcam:HNE05_00375"/>
<evidence type="ECO:0000313" key="2">
    <source>
        <dbReference type="Proteomes" id="UP000501379"/>
    </source>
</evidence>
<dbReference type="Proteomes" id="UP000501379">
    <property type="component" value="Chromosome"/>
</dbReference>
<sequence>MDHMALVNRLRNSEAAHSGIQPLNIRSVEESKLQLMQDSQEVLEGFLHMLSHLEDLEREMLLDLTEKGEAINALKRNGLPAEDCNFNLVPGEKLVFAP</sequence>
<protein>
    <submittedName>
        <fullName evidence="1">Uncharacterized protein</fullName>
    </submittedName>
</protein>
<dbReference type="EMBL" id="CP053697">
    <property type="protein sequence ID" value="QKE61885.1"/>
    <property type="molecule type" value="Genomic_DNA"/>
</dbReference>
<dbReference type="RefSeq" id="WP_173203100.1">
    <property type="nucleotide sequence ID" value="NZ_CP053697.2"/>
</dbReference>
<name>A0A6M8FXE4_9GAMM</name>
<gene>
    <name evidence="1" type="ORF">HNE05_00375</name>
</gene>
<reference evidence="1" key="1">
    <citation type="submission" date="2020-07" db="EMBL/GenBank/DDBJ databases">
        <title>Nitrate ammonifying Pseudomonas campi sp. nov. isolated from German agricultural grassland.</title>
        <authorList>
            <person name="Timsy T."/>
            <person name="Ulrich A."/>
            <person name="Spanner T."/>
            <person name="Foesel B."/>
            <person name="Kolb S."/>
            <person name="Horn M.A."/>
            <person name="Behrendt U."/>
        </authorList>
    </citation>
    <scope>NUCLEOTIDE SEQUENCE</scope>
    <source>
        <strain evidence="1">S1-A32-2</strain>
    </source>
</reference>
<dbReference type="AlphaFoldDB" id="A0A6M8FXE4"/>
<proteinExistence type="predicted"/>
<organism evidence="1 2">
    <name type="scientific">Aquipseudomonas campi</name>
    <dbReference type="NCBI Taxonomy" id="2731681"/>
    <lineage>
        <taxon>Bacteria</taxon>
        <taxon>Pseudomonadati</taxon>
        <taxon>Pseudomonadota</taxon>
        <taxon>Gammaproteobacteria</taxon>
        <taxon>Pseudomonadales</taxon>
        <taxon>Pseudomonadaceae</taxon>
        <taxon>Aquipseudomonas</taxon>
    </lineage>
</organism>
<accession>A0A6M8FXE4</accession>
<evidence type="ECO:0000313" key="1">
    <source>
        <dbReference type="EMBL" id="QKE61885.1"/>
    </source>
</evidence>
<keyword evidence="2" id="KW-1185">Reference proteome</keyword>